<dbReference type="EMBL" id="JAJSOF020000005">
    <property type="protein sequence ID" value="KAJ4448297.1"/>
    <property type="molecule type" value="Genomic_DNA"/>
</dbReference>
<feature type="compositionally biased region" description="Polar residues" evidence="1">
    <location>
        <begin position="118"/>
        <end position="127"/>
    </location>
</feature>
<protein>
    <submittedName>
        <fullName evidence="2">Uncharacterized protein</fullName>
    </submittedName>
</protein>
<sequence>MSRGPAPKVTQHLLILVEGKPRKKPQPGNLPRPGIEPGPPGFEARRSSRYSTGNRKESPSLKFRLAIGNCQSWRHATDAMTGSETSLLCGGLRQLKEEEYQLRTAYQPVQDPGYPGRTVSSWQLTTN</sequence>
<evidence type="ECO:0000313" key="2">
    <source>
        <dbReference type="EMBL" id="KAJ4448297.1"/>
    </source>
</evidence>
<accession>A0ABQ8TQJ6</accession>
<evidence type="ECO:0000256" key="1">
    <source>
        <dbReference type="SAM" id="MobiDB-lite"/>
    </source>
</evidence>
<gene>
    <name evidence="2" type="ORF">ANN_10311</name>
</gene>
<comment type="caution">
    <text evidence="2">The sequence shown here is derived from an EMBL/GenBank/DDBJ whole genome shotgun (WGS) entry which is preliminary data.</text>
</comment>
<feature type="region of interest" description="Disordered" evidence="1">
    <location>
        <begin position="108"/>
        <end position="127"/>
    </location>
</feature>
<feature type="compositionally biased region" description="Pro residues" evidence="1">
    <location>
        <begin position="28"/>
        <end position="40"/>
    </location>
</feature>
<keyword evidence="3" id="KW-1185">Reference proteome</keyword>
<reference evidence="2 3" key="1">
    <citation type="journal article" date="2022" name="Allergy">
        <title>Genome assembly and annotation of Periplaneta americana reveal a comprehensive cockroach allergen profile.</title>
        <authorList>
            <person name="Wang L."/>
            <person name="Xiong Q."/>
            <person name="Saelim N."/>
            <person name="Wang L."/>
            <person name="Nong W."/>
            <person name="Wan A.T."/>
            <person name="Shi M."/>
            <person name="Liu X."/>
            <person name="Cao Q."/>
            <person name="Hui J.H.L."/>
            <person name="Sookrung N."/>
            <person name="Leung T.F."/>
            <person name="Tungtrongchitr A."/>
            <person name="Tsui S.K.W."/>
        </authorList>
    </citation>
    <scope>NUCLEOTIDE SEQUENCE [LARGE SCALE GENOMIC DNA]</scope>
    <source>
        <strain evidence="2">PWHHKU_190912</strain>
    </source>
</reference>
<proteinExistence type="predicted"/>
<dbReference type="Proteomes" id="UP001148838">
    <property type="component" value="Unassembled WGS sequence"/>
</dbReference>
<evidence type="ECO:0000313" key="3">
    <source>
        <dbReference type="Proteomes" id="UP001148838"/>
    </source>
</evidence>
<organism evidence="2 3">
    <name type="scientific">Periplaneta americana</name>
    <name type="common">American cockroach</name>
    <name type="synonym">Blatta americana</name>
    <dbReference type="NCBI Taxonomy" id="6978"/>
    <lineage>
        <taxon>Eukaryota</taxon>
        <taxon>Metazoa</taxon>
        <taxon>Ecdysozoa</taxon>
        <taxon>Arthropoda</taxon>
        <taxon>Hexapoda</taxon>
        <taxon>Insecta</taxon>
        <taxon>Pterygota</taxon>
        <taxon>Neoptera</taxon>
        <taxon>Polyneoptera</taxon>
        <taxon>Dictyoptera</taxon>
        <taxon>Blattodea</taxon>
        <taxon>Blattoidea</taxon>
        <taxon>Blattidae</taxon>
        <taxon>Blattinae</taxon>
        <taxon>Periplaneta</taxon>
    </lineage>
</organism>
<name>A0ABQ8TQJ6_PERAM</name>
<feature type="region of interest" description="Disordered" evidence="1">
    <location>
        <begin position="17"/>
        <end position="58"/>
    </location>
</feature>